<accession>S3DMV7</accession>
<dbReference type="HOGENOM" id="CLU_1678068_0_0_1"/>
<dbReference type="GeneID" id="19463664"/>
<gene>
    <name evidence="2" type="ORF">GLAREA_04609</name>
</gene>
<protein>
    <submittedName>
        <fullName evidence="2">Uncharacterized protein</fullName>
    </submittedName>
</protein>
<evidence type="ECO:0000313" key="3">
    <source>
        <dbReference type="Proteomes" id="UP000016922"/>
    </source>
</evidence>
<organism evidence="2 3">
    <name type="scientific">Glarea lozoyensis (strain ATCC 20868 / MF5171)</name>
    <dbReference type="NCBI Taxonomy" id="1116229"/>
    <lineage>
        <taxon>Eukaryota</taxon>
        <taxon>Fungi</taxon>
        <taxon>Dikarya</taxon>
        <taxon>Ascomycota</taxon>
        <taxon>Pezizomycotina</taxon>
        <taxon>Leotiomycetes</taxon>
        <taxon>Helotiales</taxon>
        <taxon>Helotiaceae</taxon>
        <taxon>Glarea</taxon>
    </lineage>
</organism>
<keyword evidence="3" id="KW-1185">Reference proteome</keyword>
<evidence type="ECO:0000313" key="2">
    <source>
        <dbReference type="EMBL" id="EPE27818.1"/>
    </source>
</evidence>
<dbReference type="Proteomes" id="UP000016922">
    <property type="component" value="Unassembled WGS sequence"/>
</dbReference>
<dbReference type="RefSeq" id="XP_008085177.1">
    <property type="nucleotide sequence ID" value="XM_008086986.1"/>
</dbReference>
<dbReference type="EMBL" id="KE145369">
    <property type="protein sequence ID" value="EPE27818.1"/>
    <property type="molecule type" value="Genomic_DNA"/>
</dbReference>
<evidence type="ECO:0000256" key="1">
    <source>
        <dbReference type="SAM" id="MobiDB-lite"/>
    </source>
</evidence>
<dbReference type="AlphaFoldDB" id="S3DMV7"/>
<proteinExistence type="predicted"/>
<reference evidence="2 3" key="1">
    <citation type="journal article" date="2013" name="BMC Genomics">
        <title>Genomics-driven discovery of the pneumocandin biosynthetic gene cluster in the fungus Glarea lozoyensis.</title>
        <authorList>
            <person name="Chen L."/>
            <person name="Yue Q."/>
            <person name="Zhang X."/>
            <person name="Xiang M."/>
            <person name="Wang C."/>
            <person name="Li S."/>
            <person name="Che Y."/>
            <person name="Ortiz-Lopez F.J."/>
            <person name="Bills G.F."/>
            <person name="Liu X."/>
            <person name="An Z."/>
        </authorList>
    </citation>
    <scope>NUCLEOTIDE SEQUENCE [LARGE SCALE GENOMIC DNA]</scope>
    <source>
        <strain evidence="3">ATCC 20868 / MF5171</strain>
    </source>
</reference>
<sequence length="157" mass="17360">MRRVLILGCKHTHWREDLESGDAHQVPDARQTSGTAPEEDRQLVLPVVVVMQSLLTFHDSSRAPGQVPAAQKRGGSMGYRIPRIGQVKAVSSVPSVTSGLPRKSLMIPRLNALAVWQVWYRLRMGSWHWMPERVGEGEGYGSRVAGAGERLCVPVRA</sequence>
<name>S3DMV7_GLAL2</name>
<dbReference type="KEGG" id="glz:GLAREA_04609"/>
<feature type="compositionally biased region" description="Basic and acidic residues" evidence="1">
    <location>
        <begin position="18"/>
        <end position="27"/>
    </location>
</feature>
<feature type="region of interest" description="Disordered" evidence="1">
    <location>
        <begin position="18"/>
        <end position="39"/>
    </location>
</feature>